<evidence type="ECO:0000313" key="1">
    <source>
        <dbReference type="EMBL" id="JAE30065.1"/>
    </source>
</evidence>
<sequence length="36" mass="4007">MAPGRRPPRGERELCRCSTPASEGRFCSALRRPAHP</sequence>
<name>A0A0A9GYI3_ARUDO</name>
<reference evidence="1" key="2">
    <citation type="journal article" date="2015" name="Data Brief">
        <title>Shoot transcriptome of the giant reed, Arundo donax.</title>
        <authorList>
            <person name="Barrero R.A."/>
            <person name="Guerrero F.D."/>
            <person name="Moolhuijzen P."/>
            <person name="Goolsby J.A."/>
            <person name="Tidwell J."/>
            <person name="Bellgard S.E."/>
            <person name="Bellgard M.I."/>
        </authorList>
    </citation>
    <scope>NUCLEOTIDE SEQUENCE</scope>
    <source>
        <tissue evidence="1">Shoot tissue taken approximately 20 cm above the soil surface</tissue>
    </source>
</reference>
<reference evidence="1" key="1">
    <citation type="submission" date="2014-09" db="EMBL/GenBank/DDBJ databases">
        <authorList>
            <person name="Magalhaes I.L.F."/>
            <person name="Oliveira U."/>
            <person name="Santos F.R."/>
            <person name="Vidigal T.H.D.A."/>
            <person name="Brescovit A.D."/>
            <person name="Santos A.J."/>
        </authorList>
    </citation>
    <scope>NUCLEOTIDE SEQUENCE</scope>
    <source>
        <tissue evidence="1">Shoot tissue taken approximately 20 cm above the soil surface</tissue>
    </source>
</reference>
<dbReference type="EMBL" id="GBRH01167831">
    <property type="protein sequence ID" value="JAE30065.1"/>
    <property type="molecule type" value="Transcribed_RNA"/>
</dbReference>
<organism evidence="1">
    <name type="scientific">Arundo donax</name>
    <name type="common">Giant reed</name>
    <name type="synonym">Donax arundinaceus</name>
    <dbReference type="NCBI Taxonomy" id="35708"/>
    <lineage>
        <taxon>Eukaryota</taxon>
        <taxon>Viridiplantae</taxon>
        <taxon>Streptophyta</taxon>
        <taxon>Embryophyta</taxon>
        <taxon>Tracheophyta</taxon>
        <taxon>Spermatophyta</taxon>
        <taxon>Magnoliopsida</taxon>
        <taxon>Liliopsida</taxon>
        <taxon>Poales</taxon>
        <taxon>Poaceae</taxon>
        <taxon>PACMAD clade</taxon>
        <taxon>Arundinoideae</taxon>
        <taxon>Arundineae</taxon>
        <taxon>Arundo</taxon>
    </lineage>
</organism>
<protein>
    <submittedName>
        <fullName evidence="1">Uncharacterized protein</fullName>
    </submittedName>
</protein>
<proteinExistence type="predicted"/>
<dbReference type="AlphaFoldDB" id="A0A0A9GYI3"/>
<accession>A0A0A9GYI3</accession>